<reference evidence="1 2" key="1">
    <citation type="journal article" date="2016" name="Virus Evol.">
        <title>The evolution, diversity and host associations of rhabdoviruses.</title>
        <authorList>
            <person name="Longdon B."/>
            <person name="Murray G.G.R."/>
            <person name="Palmer W.J."/>
            <person name="Day J.P."/>
            <person name="Parker D.J."/>
            <person name="Welch J.J."/>
            <person name="Obbard D.J."/>
            <person name="Jiggins F.M."/>
        </authorList>
    </citation>
    <scope>NUCLEOTIDE SEQUENCE [LARGE SCALE GENOMIC DNA]</scope>
    <source>
        <strain evidence="1">1</strain>
    </source>
</reference>
<dbReference type="RefSeq" id="YP_010797242.1">
    <property type="nucleotide sequence ID" value="NC_076145.1"/>
</dbReference>
<dbReference type="KEGG" id="vg:80534961"/>
<dbReference type="EMBL" id="KR822816">
    <property type="protein sequence ID" value="AMK09250.1"/>
    <property type="molecule type" value="Viral_cRNA"/>
</dbReference>
<sequence>MSSSHRKTSTYIMKKTTLIVVVLSVVQVSQLTNLTCRCELSDLTDSTNDILVANVTYDLPHNDPYNISQSINVNYWNGTELVKTKQHLCVYLTDESGMTVYSNPDDTTKNVESVIREIKTNEGVPHDDLTQSELLCTMGMCRDRKGSFKEANRGIRNLNSILTLKVNLTKAGVPNERSLMDKVNQQLMTSNHIPNMGHSSLLAQDYLFSRPDERMEDIMFPSGEHRRRRSLESETSREIRAWRIRRLIKKIVGRLEKYEVMWLENYTLFLVYLRQSPHFDSSACVLHPLFSDLLKCYSANLHVMNNTKHGVDAMKYFAECVHIKYSHKMEQFMKNYLRRDLLSL</sequence>
<organism evidence="1 2">
    <name type="scientific">Drosophila sturtevanti sigmavirus</name>
    <dbReference type="NCBI Taxonomy" id="1802946"/>
    <lineage>
        <taxon>Viruses</taxon>
        <taxon>Riboviria</taxon>
        <taxon>Orthornavirae</taxon>
        <taxon>Negarnaviricota</taxon>
        <taxon>Haploviricotina</taxon>
        <taxon>Monjiviricetes</taxon>
        <taxon>Mononegavirales</taxon>
        <taxon>Rhabdoviridae</taxon>
        <taxon>Alpharhabdovirinae</taxon>
        <taxon>Sigmavirus</taxon>
        <taxon>Sigmavirus sturtevanti</taxon>
    </lineage>
</organism>
<dbReference type="Proteomes" id="UP000114748">
    <property type="component" value="Segment"/>
</dbReference>
<dbReference type="GeneID" id="80534961"/>
<proteinExistence type="predicted"/>
<protein>
    <submittedName>
        <fullName evidence="1">PP3</fullName>
    </submittedName>
</protein>
<name>A0A140D8M6_9RHAB</name>
<evidence type="ECO:0000313" key="1">
    <source>
        <dbReference type="EMBL" id="AMK09250.1"/>
    </source>
</evidence>
<keyword evidence="2" id="KW-1185">Reference proteome</keyword>
<evidence type="ECO:0000313" key="2">
    <source>
        <dbReference type="Proteomes" id="UP000114748"/>
    </source>
</evidence>
<accession>A0A140D8M6</accession>
<gene>
    <name evidence="1" type="primary">X</name>
</gene>